<dbReference type="NCBIfam" id="TIGR04282">
    <property type="entry name" value="glyco_like_cofC"/>
    <property type="match status" value="1"/>
</dbReference>
<dbReference type="PANTHER" id="PTHR36529">
    <property type="entry name" value="SLL1095 PROTEIN"/>
    <property type="match status" value="1"/>
</dbReference>
<dbReference type="EMBL" id="JNAX01000015">
    <property type="protein sequence ID" value="KGG19400.1"/>
    <property type="molecule type" value="Genomic_DNA"/>
</dbReference>
<dbReference type="InterPro" id="IPR018641">
    <property type="entry name" value="Trfase_1_rSAM/seldom-assoc"/>
</dbReference>
<organism evidence="1 2">
    <name type="scientific">Prochlorococcus marinus str. PAC1</name>
    <dbReference type="NCBI Taxonomy" id="59924"/>
    <lineage>
        <taxon>Bacteria</taxon>
        <taxon>Bacillati</taxon>
        <taxon>Cyanobacteriota</taxon>
        <taxon>Cyanophyceae</taxon>
        <taxon>Synechococcales</taxon>
        <taxon>Prochlorococcaceae</taxon>
        <taxon>Prochlorococcus</taxon>
    </lineage>
</organism>
<evidence type="ECO:0000313" key="2">
    <source>
        <dbReference type="Proteomes" id="UP000030392"/>
    </source>
</evidence>
<dbReference type="InterPro" id="IPR029044">
    <property type="entry name" value="Nucleotide-diphossugar_trans"/>
</dbReference>
<protein>
    <recommendedName>
        <fullName evidence="3">Glycosyltransferase</fullName>
    </recommendedName>
</protein>
<dbReference type="Proteomes" id="UP000030392">
    <property type="component" value="Unassembled WGS sequence"/>
</dbReference>
<dbReference type="SUPFAM" id="SSF53448">
    <property type="entry name" value="Nucleotide-diphospho-sugar transferases"/>
    <property type="match status" value="1"/>
</dbReference>
<accession>A0A0A2C3B7</accession>
<reference evidence="2" key="1">
    <citation type="journal article" date="2014" name="Sci. Data">
        <title>Genomes of diverse isolates of the marine cyanobacterium Prochlorococcus.</title>
        <authorList>
            <person name="Biller S."/>
            <person name="Berube P."/>
            <person name="Thompson J."/>
            <person name="Kelly L."/>
            <person name="Roggensack S."/>
            <person name="Awad L."/>
            <person name="Roache-Johnson K."/>
            <person name="Ding H."/>
            <person name="Giovannoni S.J."/>
            <person name="Moore L.R."/>
            <person name="Chisholm S.W."/>
        </authorList>
    </citation>
    <scope>NUCLEOTIDE SEQUENCE [LARGE SCALE GENOMIC DNA]</scope>
    <source>
        <strain evidence="2">PAC1</strain>
    </source>
</reference>
<sequence>MNLVISKTENTKNLYVNSKPTIILMTKWHGIFRCKSRLAKDIGAFKAAKIQEKLTNHTINVAKEIQKEGLADIKVAIDGIGIKAAKKWAALNKIKTVEIQGPGNLGTKMKRQFLKTNSEKKLSHQIRNPILIIGSDLPSISHFELIQAIQILNHKEMVLGPSNDGGYWLIGLSNKLLNPLCAWPFSGISWGSDKVLEETIRLASLNQIDYQLLQTKNDLDNIMDLSPWLDHKKFRLSVSSYQL</sequence>
<evidence type="ECO:0008006" key="3">
    <source>
        <dbReference type="Google" id="ProtNLM"/>
    </source>
</evidence>
<gene>
    <name evidence="1" type="ORF">EV03_1782</name>
</gene>
<dbReference type="RefSeq" id="WP_052038685.1">
    <property type="nucleotide sequence ID" value="NZ_CP138967.1"/>
</dbReference>
<dbReference type="Pfam" id="PF09837">
    <property type="entry name" value="DUF2064"/>
    <property type="match status" value="1"/>
</dbReference>
<name>A0A0A2C3B7_PROMR</name>
<dbReference type="PANTHER" id="PTHR36529:SF1">
    <property type="entry name" value="GLYCOSYLTRANSFERASE"/>
    <property type="match status" value="1"/>
</dbReference>
<dbReference type="AlphaFoldDB" id="A0A0A2C3B7"/>
<comment type="caution">
    <text evidence="1">The sequence shown here is derived from an EMBL/GenBank/DDBJ whole genome shotgun (WGS) entry which is preliminary data.</text>
</comment>
<dbReference type="Gene3D" id="3.90.550.10">
    <property type="entry name" value="Spore Coat Polysaccharide Biosynthesis Protein SpsA, Chain A"/>
    <property type="match status" value="1"/>
</dbReference>
<proteinExistence type="predicted"/>
<evidence type="ECO:0000313" key="1">
    <source>
        <dbReference type="EMBL" id="KGG19400.1"/>
    </source>
</evidence>